<dbReference type="Pfam" id="PF07394">
    <property type="entry name" value="DUF1501"/>
    <property type="match status" value="1"/>
</dbReference>
<proteinExistence type="predicted"/>
<name>A0A382KJG9_9ZZZZ</name>
<sequence>MKHSLSRREMLSRCSSGFGLLALQGMLGTPAALSAKTNFKAKAKSVIFCYMSGGASHLDTFDPKPELKKYAGKPMPVKIERTQFNKNGNVFPSPFEFKPYGKSGIPVSSIFPKVGEMADELAVVRSMTSKVNEHAQGNYAFHTGFPFMGHPSAGAWVSYGLGSANKDLPSFVVLNSGGSVAPHGGVGLYGSGYLPAGHQGSILQVDKPEPVRNVKPRESLFAQRNRLGFLKGFDQSFLSQTGGDVQVEAAIQNYETAYKMQAAVPELCDLSGETETTKKLYGMDSRDRQ</sequence>
<reference evidence="1" key="1">
    <citation type="submission" date="2018-05" db="EMBL/GenBank/DDBJ databases">
        <authorList>
            <person name="Lanie J.A."/>
            <person name="Ng W.-L."/>
            <person name="Kazmierczak K.M."/>
            <person name="Andrzejewski T.M."/>
            <person name="Davidsen T.M."/>
            <person name="Wayne K.J."/>
            <person name="Tettelin H."/>
            <person name="Glass J.I."/>
            <person name="Rusch D."/>
            <person name="Podicherti R."/>
            <person name="Tsui H.-C.T."/>
            <person name="Winkler M.E."/>
        </authorList>
    </citation>
    <scope>NUCLEOTIDE SEQUENCE</scope>
</reference>
<accession>A0A382KJG9</accession>
<dbReference type="InterPro" id="IPR006311">
    <property type="entry name" value="TAT_signal"/>
</dbReference>
<dbReference type="InterPro" id="IPR010869">
    <property type="entry name" value="DUF1501"/>
</dbReference>
<gene>
    <name evidence="1" type="ORF">METZ01_LOCUS277452</name>
</gene>
<dbReference type="AlphaFoldDB" id="A0A382KJG9"/>
<dbReference type="EMBL" id="UINC01081076">
    <property type="protein sequence ID" value="SVC24598.1"/>
    <property type="molecule type" value="Genomic_DNA"/>
</dbReference>
<protein>
    <submittedName>
        <fullName evidence="1">Uncharacterized protein</fullName>
    </submittedName>
</protein>
<dbReference type="PROSITE" id="PS51318">
    <property type="entry name" value="TAT"/>
    <property type="match status" value="1"/>
</dbReference>
<organism evidence="1">
    <name type="scientific">marine metagenome</name>
    <dbReference type="NCBI Taxonomy" id="408172"/>
    <lineage>
        <taxon>unclassified sequences</taxon>
        <taxon>metagenomes</taxon>
        <taxon>ecological metagenomes</taxon>
    </lineage>
</organism>
<feature type="non-terminal residue" evidence="1">
    <location>
        <position position="289"/>
    </location>
</feature>
<evidence type="ECO:0000313" key="1">
    <source>
        <dbReference type="EMBL" id="SVC24598.1"/>
    </source>
</evidence>